<evidence type="ECO:0000313" key="5">
    <source>
        <dbReference type="Proteomes" id="UP000324298"/>
    </source>
</evidence>
<dbReference type="PROSITE" id="PS50005">
    <property type="entry name" value="TPR"/>
    <property type="match status" value="3"/>
</dbReference>
<evidence type="ECO:0000256" key="3">
    <source>
        <dbReference type="PROSITE-ProRule" id="PRU00339"/>
    </source>
</evidence>
<keyword evidence="5" id="KW-1185">Reference proteome</keyword>
<keyword evidence="1" id="KW-0677">Repeat</keyword>
<dbReference type="Pfam" id="PF13432">
    <property type="entry name" value="TPR_16"/>
    <property type="match status" value="2"/>
</dbReference>
<dbReference type="Gene3D" id="1.25.40.10">
    <property type="entry name" value="Tetratricopeptide repeat domain"/>
    <property type="match status" value="2"/>
</dbReference>
<name>A0A5A9XC72_9BACT</name>
<dbReference type="OrthoDB" id="5394592at2"/>
<dbReference type="PANTHER" id="PTHR45586">
    <property type="entry name" value="TPR REPEAT-CONTAINING PROTEIN PA4667"/>
    <property type="match status" value="1"/>
</dbReference>
<dbReference type="AlphaFoldDB" id="A0A5A9XC72"/>
<dbReference type="Pfam" id="PF14559">
    <property type="entry name" value="TPR_19"/>
    <property type="match status" value="1"/>
</dbReference>
<evidence type="ECO:0000256" key="1">
    <source>
        <dbReference type="ARBA" id="ARBA00022737"/>
    </source>
</evidence>
<dbReference type="Pfam" id="PF13174">
    <property type="entry name" value="TPR_6"/>
    <property type="match status" value="1"/>
</dbReference>
<evidence type="ECO:0000256" key="2">
    <source>
        <dbReference type="ARBA" id="ARBA00022803"/>
    </source>
</evidence>
<dbReference type="Pfam" id="PF13374">
    <property type="entry name" value="TPR_10"/>
    <property type="match status" value="1"/>
</dbReference>
<feature type="repeat" description="TPR" evidence="3">
    <location>
        <begin position="48"/>
        <end position="81"/>
    </location>
</feature>
<reference evidence="4 5" key="1">
    <citation type="submission" date="2019-04" db="EMBL/GenBank/DDBJ databases">
        <title>Geobacter ruber sp. nov., ferric-reducing bacteria isolated from paddy soil.</title>
        <authorList>
            <person name="Xu Z."/>
            <person name="Masuda Y."/>
            <person name="Itoh H."/>
            <person name="Senoo K."/>
        </authorList>
    </citation>
    <scope>NUCLEOTIDE SEQUENCE [LARGE SCALE GENOMIC DNA]</scope>
    <source>
        <strain evidence="4 5">Red88</strain>
    </source>
</reference>
<evidence type="ECO:0000313" key="4">
    <source>
        <dbReference type="EMBL" id="KAA0889859.1"/>
    </source>
</evidence>
<feature type="repeat" description="TPR" evidence="3">
    <location>
        <begin position="244"/>
        <end position="277"/>
    </location>
</feature>
<dbReference type="PANTHER" id="PTHR45586:SF1">
    <property type="entry name" value="LIPOPOLYSACCHARIDE ASSEMBLY PROTEIN B"/>
    <property type="match status" value="1"/>
</dbReference>
<organism evidence="4 5">
    <name type="scientific">Oryzomonas rubra</name>
    <dbReference type="NCBI Taxonomy" id="2509454"/>
    <lineage>
        <taxon>Bacteria</taxon>
        <taxon>Pseudomonadati</taxon>
        <taxon>Thermodesulfobacteriota</taxon>
        <taxon>Desulfuromonadia</taxon>
        <taxon>Geobacterales</taxon>
        <taxon>Geobacteraceae</taxon>
        <taxon>Oryzomonas</taxon>
    </lineage>
</organism>
<dbReference type="EMBL" id="SRSD01000008">
    <property type="protein sequence ID" value="KAA0889859.1"/>
    <property type="molecule type" value="Genomic_DNA"/>
</dbReference>
<dbReference type="SUPFAM" id="SSF48452">
    <property type="entry name" value="TPR-like"/>
    <property type="match status" value="1"/>
</dbReference>
<proteinExistence type="predicted"/>
<gene>
    <name evidence="4" type="ORF">ET418_13910</name>
</gene>
<dbReference type="InterPro" id="IPR011990">
    <property type="entry name" value="TPR-like_helical_dom_sf"/>
</dbReference>
<protein>
    <submittedName>
        <fullName evidence="4">Tetratricopeptide repeat protein</fullName>
    </submittedName>
</protein>
<dbReference type="InterPro" id="IPR051012">
    <property type="entry name" value="CellSynth/LPSAsmb/PSIAsmb"/>
</dbReference>
<dbReference type="Proteomes" id="UP000324298">
    <property type="component" value="Unassembled WGS sequence"/>
</dbReference>
<keyword evidence="2 3" id="KW-0802">TPR repeat</keyword>
<feature type="repeat" description="TPR" evidence="3">
    <location>
        <begin position="117"/>
        <end position="150"/>
    </location>
</feature>
<dbReference type="InterPro" id="IPR019734">
    <property type="entry name" value="TPR_rpt"/>
</dbReference>
<accession>A0A5A9XC72</accession>
<dbReference type="SMART" id="SM00028">
    <property type="entry name" value="TPR"/>
    <property type="match status" value="5"/>
</dbReference>
<dbReference type="RefSeq" id="WP_149308503.1">
    <property type="nucleotide sequence ID" value="NZ_SRSD01000008.1"/>
</dbReference>
<comment type="caution">
    <text evidence="4">The sequence shown here is derived from an EMBL/GenBank/DDBJ whole genome shotgun (WGS) entry which is preliminary data.</text>
</comment>
<sequence length="364" mass="40389">MSLPTNQNLIAIEGAATYERILAAIRDIEIEEAIRHLQDFLKIYPEFAQAHNDLATLNYRTGNNLKALAHYEKAHKLDSANITYRKNLADFYFVELGWSDDAIYTYLDILKDNPFDVEALNSLGSISLSLGRREQARQYFSRSLQLDTRNGDARQALLQLGGAQPSNDPCPPPEVFAPAPGELQPAAPAPVTPAAPIVFPGLQPEPARSPEELHRAALTLANDGQPHDAVRLLEQLLEQYGNYAPAHNDLGVLYQQQGDLRRSRRHHEEAVRLQPVNTVFAKNLADVLCIGFGEVEEALKIYVRLLTAAPQDIEILMALATICLEVGQESDARFFLERILAVQPWNNDARATLAVLEGHMGAES</sequence>